<feature type="non-terminal residue" evidence="1">
    <location>
        <position position="115"/>
    </location>
</feature>
<reference evidence="1" key="1">
    <citation type="submission" date="2021-06" db="EMBL/GenBank/DDBJ databases">
        <authorList>
            <person name="Kallberg Y."/>
            <person name="Tangrot J."/>
            <person name="Rosling A."/>
        </authorList>
    </citation>
    <scope>NUCLEOTIDE SEQUENCE</scope>
    <source>
        <strain evidence="1">MA453B</strain>
    </source>
</reference>
<accession>A0A9N9K621</accession>
<evidence type="ECO:0000313" key="1">
    <source>
        <dbReference type="EMBL" id="CAG8808873.1"/>
    </source>
</evidence>
<proteinExistence type="predicted"/>
<dbReference type="OrthoDB" id="10382123at2759"/>
<dbReference type="Proteomes" id="UP000789405">
    <property type="component" value="Unassembled WGS sequence"/>
</dbReference>
<organism evidence="1 2">
    <name type="scientific">Dentiscutata erythropus</name>
    <dbReference type="NCBI Taxonomy" id="1348616"/>
    <lineage>
        <taxon>Eukaryota</taxon>
        <taxon>Fungi</taxon>
        <taxon>Fungi incertae sedis</taxon>
        <taxon>Mucoromycota</taxon>
        <taxon>Glomeromycotina</taxon>
        <taxon>Glomeromycetes</taxon>
        <taxon>Diversisporales</taxon>
        <taxon>Gigasporaceae</taxon>
        <taxon>Dentiscutata</taxon>
    </lineage>
</organism>
<evidence type="ECO:0000313" key="2">
    <source>
        <dbReference type="Proteomes" id="UP000789405"/>
    </source>
</evidence>
<protein>
    <submittedName>
        <fullName evidence="1">26221_t:CDS:1</fullName>
    </submittedName>
</protein>
<comment type="caution">
    <text evidence="1">The sequence shown here is derived from an EMBL/GenBank/DDBJ whole genome shotgun (WGS) entry which is preliminary data.</text>
</comment>
<name>A0A9N9K621_9GLOM</name>
<keyword evidence="2" id="KW-1185">Reference proteome</keyword>
<sequence>MNDNTIIKNTKLPLLPSLSNIGGDHNTIFDDSTEFSWIYWLFDTVDNSENNSTFNLVEACSLKNVYKINNSFDQLNTYKNIQRPDIRDLSFCGDFLEVDEDMKPLRLDILENDFN</sequence>
<dbReference type="AlphaFoldDB" id="A0A9N9K621"/>
<dbReference type="EMBL" id="CAJVPY010044327">
    <property type="protein sequence ID" value="CAG8808873.1"/>
    <property type="molecule type" value="Genomic_DNA"/>
</dbReference>
<gene>
    <name evidence="1" type="ORF">DERYTH_LOCUS24977</name>
</gene>